<reference evidence="1 2" key="1">
    <citation type="journal article" date="2013" name="Front. Microbiol.">
        <title>Comparative genomic analyses of the cyanobacterium, Lyngbya aestuarii BL J, a powerful hydrogen producer.</title>
        <authorList>
            <person name="Kothari A."/>
            <person name="Vaughn M."/>
            <person name="Garcia-Pichel F."/>
        </authorList>
    </citation>
    <scope>NUCLEOTIDE SEQUENCE [LARGE SCALE GENOMIC DNA]</scope>
    <source>
        <strain evidence="1 2">BL J</strain>
    </source>
</reference>
<dbReference type="Pfam" id="PF08846">
    <property type="entry name" value="DUF1816"/>
    <property type="match status" value="1"/>
</dbReference>
<dbReference type="AlphaFoldDB" id="U7QEA3"/>
<keyword evidence="2" id="KW-1185">Reference proteome</keyword>
<dbReference type="RefSeq" id="WP_023067577.1">
    <property type="nucleotide sequence ID" value="NZ_AUZM01000040.1"/>
</dbReference>
<comment type="caution">
    <text evidence="1">The sequence shown here is derived from an EMBL/GenBank/DDBJ whole genome shotgun (WGS) entry which is preliminary data.</text>
</comment>
<dbReference type="InterPro" id="IPR014945">
    <property type="entry name" value="DUF1816"/>
</dbReference>
<evidence type="ECO:0008006" key="3">
    <source>
        <dbReference type="Google" id="ProtNLM"/>
    </source>
</evidence>
<evidence type="ECO:0000313" key="2">
    <source>
        <dbReference type="Proteomes" id="UP000017127"/>
    </source>
</evidence>
<dbReference type="Proteomes" id="UP000017127">
    <property type="component" value="Unassembled WGS sequence"/>
</dbReference>
<accession>U7QEA3</accession>
<dbReference type="EMBL" id="AUZM01000040">
    <property type="protein sequence ID" value="ERT06244.1"/>
    <property type="molecule type" value="Genomic_DNA"/>
</dbReference>
<sequence>MKELLINLLNFLGLAFWVKIITTDPDCTYYFGPFLTAQDAHFAKVGYVEDIESEGANTYTVFVKRDKPSRLTVAEDLETPIIAQGVIPAFSPQP</sequence>
<gene>
    <name evidence="1" type="ORF">M595_3798</name>
</gene>
<organism evidence="1 2">
    <name type="scientific">Lyngbya aestuarii BL J</name>
    <dbReference type="NCBI Taxonomy" id="1348334"/>
    <lineage>
        <taxon>Bacteria</taxon>
        <taxon>Bacillati</taxon>
        <taxon>Cyanobacteriota</taxon>
        <taxon>Cyanophyceae</taxon>
        <taxon>Oscillatoriophycideae</taxon>
        <taxon>Oscillatoriales</taxon>
        <taxon>Microcoleaceae</taxon>
        <taxon>Lyngbya</taxon>
    </lineage>
</organism>
<protein>
    <recommendedName>
        <fullName evidence="3">DUF1816 domain-containing protein</fullName>
    </recommendedName>
</protein>
<evidence type="ECO:0000313" key="1">
    <source>
        <dbReference type="EMBL" id="ERT06244.1"/>
    </source>
</evidence>
<name>U7QEA3_9CYAN</name>
<proteinExistence type="predicted"/>
<dbReference type="OrthoDB" id="560125at2"/>